<feature type="region of interest" description="Disordered" evidence="6">
    <location>
        <begin position="990"/>
        <end position="1014"/>
    </location>
</feature>
<dbReference type="PANTHER" id="PTHR10241:SF25">
    <property type="entry name" value="TOMOSYN, ISOFORM C"/>
    <property type="match status" value="1"/>
</dbReference>
<name>B9T1J5_RICCO</name>
<dbReference type="EMBL" id="EQ974345">
    <property type="protein sequence ID" value="EEF30276.1"/>
    <property type="molecule type" value="Genomic_DNA"/>
</dbReference>
<proteinExistence type="inferred from homology"/>
<dbReference type="PROSITE" id="PS50892">
    <property type="entry name" value="V_SNARE"/>
    <property type="match status" value="1"/>
</dbReference>
<evidence type="ECO:0000256" key="1">
    <source>
        <dbReference type="ARBA" id="ARBA00004496"/>
    </source>
</evidence>
<dbReference type="SUPFAM" id="SSF58038">
    <property type="entry name" value="SNARE fusion complex"/>
    <property type="match status" value="1"/>
</dbReference>
<keyword evidence="3" id="KW-0268">Exocytosis</keyword>
<dbReference type="eggNOG" id="KOG1983">
    <property type="taxonomic scope" value="Eukaryota"/>
</dbReference>
<dbReference type="Gene3D" id="2.130.10.10">
    <property type="entry name" value="YVTN repeat-like/Quinoprotein amine dehydrogenase"/>
    <property type="match status" value="2"/>
</dbReference>
<dbReference type="PANTHER" id="PTHR10241">
    <property type="entry name" value="LETHAL 2 GIANT LARVAE PROTEIN"/>
    <property type="match status" value="1"/>
</dbReference>
<dbReference type="InterPro" id="IPR015943">
    <property type="entry name" value="WD40/YVTN_repeat-like_dom_sf"/>
</dbReference>
<dbReference type="GO" id="GO:0006887">
    <property type="term" value="P:exocytosis"/>
    <property type="evidence" value="ECO:0000318"/>
    <property type="project" value="GO_Central"/>
</dbReference>
<evidence type="ECO:0000256" key="6">
    <source>
        <dbReference type="SAM" id="MobiDB-lite"/>
    </source>
</evidence>
<evidence type="ECO:0000256" key="2">
    <source>
        <dbReference type="ARBA" id="ARBA00008070"/>
    </source>
</evidence>
<keyword evidence="4" id="KW-0963">Cytoplasm</keyword>
<dbReference type="GO" id="GO:0019905">
    <property type="term" value="F:syntaxin binding"/>
    <property type="evidence" value="ECO:0000318"/>
    <property type="project" value="GO_Central"/>
</dbReference>
<dbReference type="InParanoid" id="B9T1J5"/>
<feature type="compositionally biased region" description="Polar residues" evidence="6">
    <location>
        <begin position="713"/>
        <end position="723"/>
    </location>
</feature>
<evidence type="ECO:0000313" key="9">
    <source>
        <dbReference type="Proteomes" id="UP000008311"/>
    </source>
</evidence>
<dbReference type="InterPro" id="IPR036322">
    <property type="entry name" value="WD40_repeat_dom_sf"/>
</dbReference>
<dbReference type="SUPFAM" id="SSF50978">
    <property type="entry name" value="WD40 repeat-like"/>
    <property type="match status" value="1"/>
</dbReference>
<gene>
    <name evidence="8" type="ORF">RCOM_0186950</name>
</gene>
<comment type="subcellular location">
    <subcellularLocation>
        <location evidence="1">Cytoplasm</location>
    </subcellularLocation>
</comment>
<dbReference type="Gene3D" id="1.20.5.110">
    <property type="match status" value="1"/>
</dbReference>
<feature type="region of interest" description="Disordered" evidence="6">
    <location>
        <begin position="233"/>
        <end position="252"/>
    </location>
</feature>
<feature type="compositionally biased region" description="Low complexity" evidence="6">
    <location>
        <begin position="749"/>
        <end position="758"/>
    </location>
</feature>
<dbReference type="GO" id="GO:0045159">
    <property type="term" value="F:myosin II binding"/>
    <property type="evidence" value="ECO:0000318"/>
    <property type="project" value="GO_Central"/>
</dbReference>
<organism evidence="8 9">
    <name type="scientific">Ricinus communis</name>
    <name type="common">Castor bean</name>
    <dbReference type="NCBI Taxonomy" id="3988"/>
    <lineage>
        <taxon>Eukaryota</taxon>
        <taxon>Viridiplantae</taxon>
        <taxon>Streptophyta</taxon>
        <taxon>Embryophyta</taxon>
        <taxon>Tracheophyta</taxon>
        <taxon>Spermatophyta</taxon>
        <taxon>Magnoliopsida</taxon>
        <taxon>eudicotyledons</taxon>
        <taxon>Gunneridae</taxon>
        <taxon>Pentapetalae</taxon>
        <taxon>rosids</taxon>
        <taxon>fabids</taxon>
        <taxon>Malpighiales</taxon>
        <taxon>Euphorbiaceae</taxon>
        <taxon>Acalyphoideae</taxon>
        <taxon>Acalypheae</taxon>
        <taxon>Ricinus</taxon>
    </lineage>
</organism>
<evidence type="ECO:0000259" key="7">
    <source>
        <dbReference type="PROSITE" id="PS50892"/>
    </source>
</evidence>
<dbReference type="GO" id="GO:0005096">
    <property type="term" value="F:GTPase activator activity"/>
    <property type="evidence" value="ECO:0000318"/>
    <property type="project" value="GO_Central"/>
</dbReference>
<accession>B9T1J5</accession>
<keyword evidence="5" id="KW-0175">Coiled coil</keyword>
<feature type="compositionally biased region" description="Polar residues" evidence="6">
    <location>
        <begin position="236"/>
        <end position="252"/>
    </location>
</feature>
<feature type="region of interest" description="Disordered" evidence="6">
    <location>
        <begin position="713"/>
        <end position="758"/>
    </location>
</feature>
<dbReference type="GO" id="GO:0005737">
    <property type="term" value="C:cytoplasm"/>
    <property type="evidence" value="ECO:0000318"/>
    <property type="project" value="GO_Central"/>
</dbReference>
<dbReference type="CDD" id="cd15873">
    <property type="entry name" value="R-SNARE_STXBP5_6"/>
    <property type="match status" value="1"/>
</dbReference>
<dbReference type="GO" id="GO:0005886">
    <property type="term" value="C:plasma membrane"/>
    <property type="evidence" value="ECO:0000318"/>
    <property type="project" value="GO_Central"/>
</dbReference>
<evidence type="ECO:0000256" key="3">
    <source>
        <dbReference type="ARBA" id="ARBA00022483"/>
    </source>
</evidence>
<feature type="domain" description="V-SNARE coiled-coil homology" evidence="7">
    <location>
        <begin position="1031"/>
        <end position="1095"/>
    </location>
</feature>
<protein>
    <submittedName>
        <fullName evidence="8">Nucleotide binding protein, putative</fullName>
    </submittedName>
</protein>
<comment type="similarity">
    <text evidence="2">Belongs to the WD repeat L(2)GL family.</text>
</comment>
<dbReference type="InterPro" id="IPR042855">
    <property type="entry name" value="V_SNARE_CC"/>
</dbReference>
<keyword evidence="9" id="KW-1185">Reference proteome</keyword>
<reference evidence="9" key="1">
    <citation type="journal article" date="2010" name="Nat. Biotechnol.">
        <title>Draft genome sequence of the oilseed species Ricinus communis.</title>
        <authorList>
            <person name="Chan A.P."/>
            <person name="Crabtree J."/>
            <person name="Zhao Q."/>
            <person name="Lorenzi H."/>
            <person name="Orvis J."/>
            <person name="Puiu D."/>
            <person name="Melake-Berhan A."/>
            <person name="Jones K.M."/>
            <person name="Redman J."/>
            <person name="Chen G."/>
            <person name="Cahoon E.B."/>
            <person name="Gedil M."/>
            <person name="Stanke M."/>
            <person name="Haas B.J."/>
            <person name="Wortman J.R."/>
            <person name="Fraser-Liggett C.M."/>
            <person name="Ravel J."/>
            <person name="Rabinowicz P.D."/>
        </authorList>
    </citation>
    <scope>NUCLEOTIDE SEQUENCE [LARGE SCALE GENOMIC DNA]</scope>
    <source>
        <strain evidence="9">cv. Hale</strain>
    </source>
</reference>
<dbReference type="InterPro" id="IPR001680">
    <property type="entry name" value="WD40_rpt"/>
</dbReference>
<dbReference type="AlphaFoldDB" id="B9T1J5"/>
<evidence type="ECO:0000256" key="4">
    <source>
        <dbReference type="ARBA" id="ARBA00022490"/>
    </source>
</evidence>
<feature type="compositionally biased region" description="Basic and acidic residues" evidence="6">
    <location>
        <begin position="1002"/>
        <end position="1014"/>
    </location>
</feature>
<dbReference type="STRING" id="3988.B9T1J5"/>
<evidence type="ECO:0000313" key="8">
    <source>
        <dbReference type="EMBL" id="EEF30276.1"/>
    </source>
</evidence>
<evidence type="ECO:0000256" key="5">
    <source>
        <dbReference type="PROSITE-ProRule" id="PRU00290"/>
    </source>
</evidence>
<dbReference type="GO" id="GO:0006893">
    <property type="term" value="P:Golgi to plasma membrane transport"/>
    <property type="evidence" value="ECO:0000318"/>
    <property type="project" value="GO_Central"/>
</dbReference>
<dbReference type="FunCoup" id="B9T1J5">
    <property type="interactions" value="1301"/>
</dbReference>
<dbReference type="Proteomes" id="UP000008311">
    <property type="component" value="Unassembled WGS sequence"/>
</dbReference>
<sequence>MIAAKRLIQKAVHHHHHQQLDVQRGNLKSTDLDLHISVHYGVPSTASLLAFDSIQRLLAIATLDGRIKVIGGDGIEGIFISPKQLPYKNLEFLQNRGFLVSISNENDIEVWNLKSRCLKCCLQWEKNITAFSVISGSYLMYIGDEYGLMSVVKYDADNAKLLRLPYNIPSNQLNEVAGFPSSDHQPIVGLLPHPCSSGNRVLIAYENGLMVLWDVSEARILFVGGSKDLQLKDGNVDSQSGPHTNLQDNASNDQLQDKEISALCWASSNGSILAVGYVDGDILFWKTSTDSSIRGQQNESSSSNIVKLRLSSAERRLPVIVLHWSASNRSSNGCDGHLFIYGGDEIGAEEVLTVLTLEWSSRTETLRCTGRADITLTGSFADMILSPSAGSTGGSHKAAVFVLTNPGKLHLYDEASLSVLLSQQEKERSVSAVEFPAMIPMADPSLTLAKFTVLPACTNLSKVLSEMALVKKQGTTLAPTGGIKWPLTGGVPAYLSSANKSSIERLYIAGYEDGSVRFWNASCPVLSPICVIEGKVEGVEVAGFSSPVSSLDFCPLTLTLAVGNKHGVVRIYNLSSNSTEKNFHLVTQNKNEIHILPQGKRPHCRAVFSLLTSPIHVLQFPSSGEKLAIGFEYGRVAVLDMCSLTVLFFTDCLSSSSSPVISLTWLKYESIGSLLKTPKHSETNTPMNPEDEVIFSSTKDGFLNIINGCSEDSSPVSVSTNGKQAEESFQDMATHSVEPRDKTISTDTGSHSSKHASSAGATLTTGRLMDPLILLCCEDSLSLYSAKNVIQGNSKSISKVKHTNPCCWVSTFKKDEKVCGLILLFQTGVIEIRSFLDFELVKESSLMSILRWNFKANMEKMITSDNEHIALANGCELAFISLLYDETGLRIPESFPCLHDDVLAAAADAAISFSSDQKKKQGTKPGILGGIVKGFKSEKIERTLDFTPTAQSNFRHLEDIFLKSPFPGLLPTGTDNQELELNIDDIEIDESPLATGTSSQEVKSRKDKGTEREQLLGKADDMQPRLRTPEEIIAQYRKVGDASSVAAHARNKLVERQEKLERISRRTAELQNGAEDFASLADELVKAMENRKWWQI</sequence>
<dbReference type="SMART" id="SM00320">
    <property type="entry name" value="WD40"/>
    <property type="match status" value="6"/>
</dbReference>